<gene>
    <name evidence="1" type="ORF">SCAL_001780</name>
</gene>
<sequence length="419" mass="48119">MEWETGTGGVIYIMVQGDKYMGGRVDFDQGILTTIHDLYIDFDHLSARLHELSNKSPMGVIIPMLEKDLKNPAIPKIIEGLNECTYLKKVFIALAASEDGYSRCMKTFDELQIPHRVIWCNSPAINEVFEDLALEGLDLRCYTGKGRDVWVAIGIASLDIDAFAIHDGDIRTYSRMIPTKLLYPIVEPELGFLFTKAYYARVDASDKIIYGRVYRLFITPILDVLQEKFGYDLEFLRYLQSFRYLLSGEIGITSELALNLRFSCGWGLEIGVLSELIRNIHYKRACQVDLGVYEHKHRVMTRDLGEGLLRMAYECFITILRTLTELYAIDISEESLVSIMVTYKRVATDKVRQYRAMAVCNGLNYDLHMEEYMVDQFADVIIRAGRAYLKDPTARQMPNWLRAISVMPDLRERLEKASL</sequence>
<comment type="caution">
    <text evidence="1">The sequence shown here is derived from an EMBL/GenBank/DDBJ whole genome shotgun (WGS) entry which is preliminary data.</text>
</comment>
<reference evidence="1" key="1">
    <citation type="submission" date="2016-05" db="EMBL/GenBank/DDBJ databases">
        <title>Microbial consortia oxidize butane by reversing methanogenesis.</title>
        <authorList>
            <person name="Laso-Perez R."/>
            <person name="Richter M."/>
            <person name="Wegener G."/>
            <person name="Musat F."/>
        </authorList>
    </citation>
    <scope>NUCLEOTIDE SEQUENCE [LARGE SCALE GENOMIC DNA]</scope>
    <source>
        <strain evidence="1">BOX2</strain>
    </source>
</reference>
<keyword evidence="2" id="KW-1185">Reference proteome</keyword>
<dbReference type="EMBL" id="LYOS01000009">
    <property type="protein sequence ID" value="OFV67095.1"/>
    <property type="molecule type" value="Genomic_DNA"/>
</dbReference>
<proteinExistence type="predicted"/>
<dbReference type="STRING" id="1838285.SCAL_001780"/>
<evidence type="ECO:0000313" key="1">
    <source>
        <dbReference type="EMBL" id="OFV67095.1"/>
    </source>
</evidence>
<accession>A0A1F2P7L0</accession>
<dbReference type="Gene3D" id="3.90.550.10">
    <property type="entry name" value="Spore Coat Polysaccharide Biosynthesis Protein SpsA, Chain A"/>
    <property type="match status" value="1"/>
</dbReference>
<protein>
    <submittedName>
        <fullName evidence="1">Glycosyl transferase</fullName>
    </submittedName>
</protein>
<organism evidence="1 2">
    <name type="scientific">Candidatus Syntropharchaeum caldarium</name>
    <dbReference type="NCBI Taxonomy" id="1838285"/>
    <lineage>
        <taxon>Archaea</taxon>
        <taxon>Methanobacteriati</taxon>
        <taxon>Methanobacteriota</taxon>
        <taxon>Stenosarchaea group</taxon>
        <taxon>Methanomicrobia</taxon>
        <taxon>Methanosarcinales</taxon>
        <taxon>ANME-2 cluster</taxon>
        <taxon>Candidatus Syntropharchaeum</taxon>
    </lineage>
</organism>
<dbReference type="SUPFAM" id="SSF53448">
    <property type="entry name" value="Nucleotide-diphospho-sugar transferases"/>
    <property type="match status" value="1"/>
</dbReference>
<dbReference type="Proteomes" id="UP000186940">
    <property type="component" value="Unassembled WGS sequence"/>
</dbReference>
<name>A0A1F2P7L0_9EURY</name>
<evidence type="ECO:0000313" key="2">
    <source>
        <dbReference type="Proteomes" id="UP000186940"/>
    </source>
</evidence>
<dbReference type="InterPro" id="IPR029044">
    <property type="entry name" value="Nucleotide-diphossugar_trans"/>
</dbReference>
<dbReference type="AlphaFoldDB" id="A0A1F2P7L0"/>
<dbReference type="GO" id="GO:0016740">
    <property type="term" value="F:transferase activity"/>
    <property type="evidence" value="ECO:0007669"/>
    <property type="project" value="UniProtKB-KW"/>
</dbReference>
<keyword evidence="1" id="KW-0808">Transferase</keyword>
<dbReference type="PATRIC" id="fig|1838285.3.peg.1808"/>